<organism evidence="1 2">
    <name type="scientific">Cetraspora pellucida</name>
    <dbReference type="NCBI Taxonomy" id="1433469"/>
    <lineage>
        <taxon>Eukaryota</taxon>
        <taxon>Fungi</taxon>
        <taxon>Fungi incertae sedis</taxon>
        <taxon>Mucoromycota</taxon>
        <taxon>Glomeromycotina</taxon>
        <taxon>Glomeromycetes</taxon>
        <taxon>Diversisporales</taxon>
        <taxon>Gigasporaceae</taxon>
        <taxon>Cetraspora</taxon>
    </lineage>
</organism>
<protein>
    <submittedName>
        <fullName evidence="1">4989_t:CDS:1</fullName>
    </submittedName>
</protein>
<evidence type="ECO:0000313" key="1">
    <source>
        <dbReference type="EMBL" id="CAG8794412.1"/>
    </source>
</evidence>
<comment type="caution">
    <text evidence="1">The sequence shown here is derived from an EMBL/GenBank/DDBJ whole genome shotgun (WGS) entry which is preliminary data.</text>
</comment>
<accession>A0ACA9RJ34</accession>
<reference evidence="1" key="1">
    <citation type="submission" date="2021-06" db="EMBL/GenBank/DDBJ databases">
        <authorList>
            <person name="Kallberg Y."/>
            <person name="Tangrot J."/>
            <person name="Rosling A."/>
        </authorList>
    </citation>
    <scope>NUCLEOTIDE SEQUENCE</scope>
    <source>
        <strain evidence="1">28 12/20/2015</strain>
    </source>
</reference>
<evidence type="ECO:0000313" key="2">
    <source>
        <dbReference type="Proteomes" id="UP000789366"/>
    </source>
</evidence>
<name>A0ACA9RJ34_9GLOM</name>
<sequence>NQLEFEEISTYPSSTKIIYKEHFKNRTQCTFIYNIQKEGIYPLNNKLVTTMKQKTVKTNIQSNNKRPFQEYKIPDNYAIITEWGHEIKHRIVYCQINYINNKLQFIIKYGLNFENMVLSIKSASH</sequence>
<keyword evidence="2" id="KW-1185">Reference proteome</keyword>
<dbReference type="EMBL" id="CAJVPW010072457">
    <property type="protein sequence ID" value="CAG8794412.1"/>
    <property type="molecule type" value="Genomic_DNA"/>
</dbReference>
<gene>
    <name evidence="1" type="ORF">SPELUC_LOCUS17520</name>
</gene>
<feature type="non-terminal residue" evidence="1">
    <location>
        <position position="125"/>
    </location>
</feature>
<proteinExistence type="predicted"/>
<feature type="non-terminal residue" evidence="1">
    <location>
        <position position="1"/>
    </location>
</feature>
<dbReference type="Proteomes" id="UP000789366">
    <property type="component" value="Unassembled WGS sequence"/>
</dbReference>